<comment type="caution">
    <text evidence="2">The sequence shown here is derived from an EMBL/GenBank/DDBJ whole genome shotgun (WGS) entry which is preliminary data.</text>
</comment>
<evidence type="ECO:0000313" key="3">
    <source>
        <dbReference type="Proteomes" id="UP001597079"/>
    </source>
</evidence>
<gene>
    <name evidence="2" type="ORF">ACFSB2_13700</name>
</gene>
<organism evidence="2 3">
    <name type="scientific">Alicyclobacillus fodiniaquatilis</name>
    <dbReference type="NCBI Taxonomy" id="1661150"/>
    <lineage>
        <taxon>Bacteria</taxon>
        <taxon>Bacillati</taxon>
        <taxon>Bacillota</taxon>
        <taxon>Bacilli</taxon>
        <taxon>Bacillales</taxon>
        <taxon>Alicyclobacillaceae</taxon>
        <taxon>Alicyclobacillus</taxon>
    </lineage>
</organism>
<accession>A0ABW4JHE1</accession>
<dbReference type="RefSeq" id="WP_377943633.1">
    <property type="nucleotide sequence ID" value="NZ_JBHUCX010000035.1"/>
</dbReference>
<feature type="domain" description="RNA polymerase sigma-70 region 2" evidence="1">
    <location>
        <begin position="20"/>
        <end position="79"/>
    </location>
</feature>
<dbReference type="InterPro" id="IPR013325">
    <property type="entry name" value="RNA_pol_sigma_r2"/>
</dbReference>
<dbReference type="PANTHER" id="PTHR47756:SF1">
    <property type="entry name" value="BLL0085 PROTEIN"/>
    <property type="match status" value="1"/>
</dbReference>
<protein>
    <submittedName>
        <fullName evidence="2">Sigma factor</fullName>
    </submittedName>
</protein>
<dbReference type="EMBL" id="JBHUCX010000035">
    <property type="protein sequence ID" value="MFD1675751.1"/>
    <property type="molecule type" value="Genomic_DNA"/>
</dbReference>
<proteinExistence type="predicted"/>
<keyword evidence="3" id="KW-1185">Reference proteome</keyword>
<dbReference type="InterPro" id="IPR007627">
    <property type="entry name" value="RNA_pol_sigma70_r2"/>
</dbReference>
<name>A0ABW4JHE1_9BACL</name>
<reference evidence="3" key="1">
    <citation type="journal article" date="2019" name="Int. J. Syst. Evol. Microbiol.">
        <title>The Global Catalogue of Microorganisms (GCM) 10K type strain sequencing project: providing services to taxonomists for standard genome sequencing and annotation.</title>
        <authorList>
            <consortium name="The Broad Institute Genomics Platform"/>
            <consortium name="The Broad Institute Genome Sequencing Center for Infectious Disease"/>
            <person name="Wu L."/>
            <person name="Ma J."/>
        </authorList>
    </citation>
    <scope>NUCLEOTIDE SEQUENCE [LARGE SCALE GENOMIC DNA]</scope>
    <source>
        <strain evidence="3">CGMCC 1.12286</strain>
    </source>
</reference>
<sequence>MTPFAPYRMVDAVWRIESAKLMAVLTRFVRDIGLAEDLAQNVLVIALKKWPETGVSDDPDAWLLTTAKRRAIDLIRRNQLLDRKYEEIGRNLKGYHEVSSKEAILRKSMSFSARFGWSRQLEINQTYNSG</sequence>
<dbReference type="Gene3D" id="1.10.1740.10">
    <property type="match status" value="1"/>
</dbReference>
<dbReference type="PANTHER" id="PTHR47756">
    <property type="entry name" value="BLL6612 PROTEIN-RELATED"/>
    <property type="match status" value="1"/>
</dbReference>
<dbReference type="Proteomes" id="UP001597079">
    <property type="component" value="Unassembled WGS sequence"/>
</dbReference>
<dbReference type="Pfam" id="PF04542">
    <property type="entry name" value="Sigma70_r2"/>
    <property type="match status" value="1"/>
</dbReference>
<dbReference type="SUPFAM" id="SSF88946">
    <property type="entry name" value="Sigma2 domain of RNA polymerase sigma factors"/>
    <property type="match status" value="1"/>
</dbReference>
<evidence type="ECO:0000313" key="2">
    <source>
        <dbReference type="EMBL" id="MFD1675751.1"/>
    </source>
</evidence>
<evidence type="ECO:0000259" key="1">
    <source>
        <dbReference type="Pfam" id="PF04542"/>
    </source>
</evidence>